<accession>A0A9D2AGV3</accession>
<dbReference type="AlphaFoldDB" id="A0A9D2AGV3"/>
<feature type="transmembrane region" description="Helical" evidence="1">
    <location>
        <begin position="105"/>
        <end position="129"/>
    </location>
</feature>
<comment type="caution">
    <text evidence="2">The sequence shown here is derived from an EMBL/GenBank/DDBJ whole genome shotgun (WGS) entry which is preliminary data.</text>
</comment>
<keyword evidence="1" id="KW-1133">Transmembrane helix</keyword>
<dbReference type="Proteomes" id="UP000824204">
    <property type="component" value="Unassembled WGS sequence"/>
</dbReference>
<keyword evidence="1" id="KW-0812">Transmembrane</keyword>
<reference evidence="2" key="1">
    <citation type="journal article" date="2021" name="PeerJ">
        <title>Extensive microbial diversity within the chicken gut microbiome revealed by metagenomics and culture.</title>
        <authorList>
            <person name="Gilroy R."/>
            <person name="Ravi A."/>
            <person name="Getino M."/>
            <person name="Pursley I."/>
            <person name="Horton D.L."/>
            <person name="Alikhan N.F."/>
            <person name="Baker D."/>
            <person name="Gharbi K."/>
            <person name="Hall N."/>
            <person name="Watson M."/>
            <person name="Adriaenssens E.M."/>
            <person name="Foster-Nyarko E."/>
            <person name="Jarju S."/>
            <person name="Secka A."/>
            <person name="Antonio M."/>
            <person name="Oren A."/>
            <person name="Chaudhuri R.R."/>
            <person name="La Ragione R."/>
            <person name="Hildebrand F."/>
            <person name="Pallen M.J."/>
        </authorList>
    </citation>
    <scope>NUCLEOTIDE SEQUENCE</scope>
    <source>
        <strain evidence="2">811</strain>
    </source>
</reference>
<dbReference type="EMBL" id="DXFX01000098">
    <property type="protein sequence ID" value="HIX08292.1"/>
    <property type="molecule type" value="Genomic_DNA"/>
</dbReference>
<reference evidence="2" key="2">
    <citation type="submission" date="2021-04" db="EMBL/GenBank/DDBJ databases">
        <authorList>
            <person name="Gilroy R."/>
        </authorList>
    </citation>
    <scope>NUCLEOTIDE SEQUENCE</scope>
    <source>
        <strain evidence="2">811</strain>
    </source>
</reference>
<name>A0A9D2AGV3_9FIRM</name>
<evidence type="ECO:0000313" key="2">
    <source>
        <dbReference type="EMBL" id="HIX08292.1"/>
    </source>
</evidence>
<sequence>MKNLFRFIHHIINVCAASGKKRLGYSFLHILSLAMMAACFYGVYFMVTGADSVLAGAGLGGLVLSWIGIVICAAMGVLFFLQGFVAQIVTFITGLIGLAKAEERAANLAAALVALLSVVALIVAGVLLFA</sequence>
<gene>
    <name evidence="2" type="ORF">H9741_07475</name>
</gene>
<keyword evidence="1" id="KW-0472">Membrane</keyword>
<protein>
    <submittedName>
        <fullName evidence="2">Uncharacterized protein</fullName>
    </submittedName>
</protein>
<proteinExistence type="predicted"/>
<evidence type="ECO:0000256" key="1">
    <source>
        <dbReference type="SAM" id="Phobius"/>
    </source>
</evidence>
<feature type="transmembrane region" description="Helical" evidence="1">
    <location>
        <begin position="27"/>
        <end position="47"/>
    </location>
</feature>
<organism evidence="2 3">
    <name type="scientific">Candidatus Borkfalkia faecipullorum</name>
    <dbReference type="NCBI Taxonomy" id="2838510"/>
    <lineage>
        <taxon>Bacteria</taxon>
        <taxon>Bacillati</taxon>
        <taxon>Bacillota</taxon>
        <taxon>Clostridia</taxon>
        <taxon>Christensenellales</taxon>
        <taxon>Christensenellaceae</taxon>
        <taxon>Candidatus Borkfalkia</taxon>
    </lineage>
</organism>
<evidence type="ECO:0000313" key="3">
    <source>
        <dbReference type="Proteomes" id="UP000824204"/>
    </source>
</evidence>